<protein>
    <recommendedName>
        <fullName evidence="5">NF-X1-type domain-containing protein</fullName>
    </recommendedName>
</protein>
<evidence type="ECO:0000259" key="5">
    <source>
        <dbReference type="SMART" id="SM00438"/>
    </source>
</evidence>
<evidence type="ECO:0000256" key="4">
    <source>
        <dbReference type="ARBA" id="ARBA00022833"/>
    </source>
</evidence>
<keyword evidence="2" id="KW-0677">Repeat</keyword>
<evidence type="ECO:0000313" key="6">
    <source>
        <dbReference type="EMBL" id="CAJ0578159.1"/>
    </source>
</evidence>
<keyword evidence="4" id="KW-0862">Zinc</keyword>
<dbReference type="EMBL" id="CATQJA010002653">
    <property type="protein sequence ID" value="CAJ0578159.1"/>
    <property type="molecule type" value="Genomic_DNA"/>
</dbReference>
<dbReference type="Proteomes" id="UP001177023">
    <property type="component" value="Unassembled WGS sequence"/>
</dbReference>
<dbReference type="InterPro" id="IPR000967">
    <property type="entry name" value="Znf_NFX1"/>
</dbReference>
<keyword evidence="1" id="KW-0479">Metal-binding</keyword>
<evidence type="ECO:0000256" key="1">
    <source>
        <dbReference type="ARBA" id="ARBA00022723"/>
    </source>
</evidence>
<evidence type="ECO:0000313" key="7">
    <source>
        <dbReference type="Proteomes" id="UP001177023"/>
    </source>
</evidence>
<keyword evidence="7" id="KW-1185">Reference proteome</keyword>
<dbReference type="GO" id="GO:0008270">
    <property type="term" value="F:zinc ion binding"/>
    <property type="evidence" value="ECO:0007669"/>
    <property type="project" value="UniProtKB-KW"/>
</dbReference>
<feature type="non-terminal residue" evidence="6">
    <location>
        <position position="239"/>
    </location>
</feature>
<sequence>MIGKYLPVRCAAHGKVQEIRLPSEMEVRCPNGGCDMPCPKVLSCGHQCDRKCHPVDDHKEYQCQVTVEKACPRSKHIATKICSEDFGQCGRMLLRNMPCGHIADFACHLADESLQCRAPCDRPLACGHYDCKKLCHQACSICTREVFLPFPRCPFNHQATVHCRFRAEFEEERPNCQHPCPELLSCGHHCTEVCGDACTFQCIEAVDHQCPGCGQRMEKPCFEEPDDVRCDLCTYMTSS</sequence>
<reference evidence="6" key="1">
    <citation type="submission" date="2023-06" db="EMBL/GenBank/DDBJ databases">
        <authorList>
            <person name="Delattre M."/>
        </authorList>
    </citation>
    <scope>NUCLEOTIDE SEQUENCE</scope>
    <source>
        <strain evidence="6">AF72</strain>
    </source>
</reference>
<dbReference type="SMART" id="SM00438">
    <property type="entry name" value="ZnF_NFX"/>
    <property type="match status" value="2"/>
</dbReference>
<evidence type="ECO:0000256" key="2">
    <source>
        <dbReference type="ARBA" id="ARBA00022737"/>
    </source>
</evidence>
<dbReference type="GO" id="GO:0005634">
    <property type="term" value="C:nucleus"/>
    <property type="evidence" value="ECO:0007669"/>
    <property type="project" value="InterPro"/>
</dbReference>
<feature type="domain" description="NF-X1-type" evidence="5">
    <location>
        <begin position="44"/>
        <end position="65"/>
    </location>
</feature>
<dbReference type="AlphaFoldDB" id="A0AA36D232"/>
<name>A0AA36D232_9BILA</name>
<proteinExistence type="predicted"/>
<organism evidence="6 7">
    <name type="scientific">Mesorhabditis spiculigera</name>
    <dbReference type="NCBI Taxonomy" id="96644"/>
    <lineage>
        <taxon>Eukaryota</taxon>
        <taxon>Metazoa</taxon>
        <taxon>Ecdysozoa</taxon>
        <taxon>Nematoda</taxon>
        <taxon>Chromadorea</taxon>
        <taxon>Rhabditida</taxon>
        <taxon>Rhabditina</taxon>
        <taxon>Rhabditomorpha</taxon>
        <taxon>Rhabditoidea</taxon>
        <taxon>Rhabditidae</taxon>
        <taxon>Mesorhabditinae</taxon>
        <taxon>Mesorhabditis</taxon>
    </lineage>
</organism>
<gene>
    <name evidence="6" type="ORF">MSPICULIGERA_LOCUS16420</name>
</gene>
<feature type="domain" description="NF-X1-type" evidence="5">
    <location>
        <begin position="99"/>
        <end position="122"/>
    </location>
</feature>
<evidence type="ECO:0000256" key="3">
    <source>
        <dbReference type="ARBA" id="ARBA00022771"/>
    </source>
</evidence>
<accession>A0AA36D232</accession>
<keyword evidence="3" id="KW-0863">Zinc-finger</keyword>
<comment type="caution">
    <text evidence="6">The sequence shown here is derived from an EMBL/GenBank/DDBJ whole genome shotgun (WGS) entry which is preliminary data.</text>
</comment>